<evidence type="ECO:0000313" key="4">
    <source>
        <dbReference type="EMBL" id="KAK3398176.1"/>
    </source>
</evidence>
<dbReference type="SMART" id="SM00173">
    <property type="entry name" value="RAS"/>
    <property type="match status" value="1"/>
</dbReference>
<comment type="caution">
    <text evidence="4">The sequence shown here is derived from an EMBL/GenBank/DDBJ whole genome shotgun (WGS) entry which is preliminary data.</text>
</comment>
<feature type="compositionally biased region" description="Low complexity" evidence="3">
    <location>
        <begin position="233"/>
        <end position="251"/>
    </location>
</feature>
<dbReference type="SMART" id="SM00175">
    <property type="entry name" value="RAB"/>
    <property type="match status" value="1"/>
</dbReference>
<dbReference type="AlphaFoldDB" id="A0AAE0PDU8"/>
<dbReference type="InterPro" id="IPR027417">
    <property type="entry name" value="P-loop_NTPase"/>
</dbReference>
<keyword evidence="4" id="KW-0378">Hydrolase</keyword>
<feature type="compositionally biased region" description="Polar residues" evidence="3">
    <location>
        <begin position="271"/>
        <end position="284"/>
    </location>
</feature>
<dbReference type="Gene3D" id="3.40.50.300">
    <property type="entry name" value="P-loop containing nucleotide triphosphate hydrolases"/>
    <property type="match status" value="1"/>
</dbReference>
<feature type="region of interest" description="Disordered" evidence="3">
    <location>
        <begin position="416"/>
        <end position="455"/>
    </location>
</feature>
<dbReference type="InterPro" id="IPR005225">
    <property type="entry name" value="Small_GTP-bd"/>
</dbReference>
<dbReference type="GO" id="GO:0005525">
    <property type="term" value="F:GTP binding"/>
    <property type="evidence" value="ECO:0007669"/>
    <property type="project" value="UniProtKB-KW"/>
</dbReference>
<dbReference type="SMART" id="SM00174">
    <property type="entry name" value="RHO"/>
    <property type="match status" value="1"/>
</dbReference>
<dbReference type="Pfam" id="PF00071">
    <property type="entry name" value="Ras"/>
    <property type="match status" value="1"/>
</dbReference>
<evidence type="ECO:0000313" key="5">
    <source>
        <dbReference type="Proteomes" id="UP001281003"/>
    </source>
</evidence>
<dbReference type="PROSITE" id="PS51421">
    <property type="entry name" value="RAS"/>
    <property type="match status" value="1"/>
</dbReference>
<evidence type="ECO:0000256" key="3">
    <source>
        <dbReference type="SAM" id="MobiDB-lite"/>
    </source>
</evidence>
<feature type="compositionally biased region" description="Gly residues" evidence="3">
    <location>
        <begin position="417"/>
        <end position="435"/>
    </location>
</feature>
<proteinExistence type="predicted"/>
<accession>A0AAE0PDU8</accession>
<keyword evidence="1" id="KW-0547">Nucleotide-binding</keyword>
<dbReference type="PROSITE" id="PS51419">
    <property type="entry name" value="RAB"/>
    <property type="match status" value="1"/>
</dbReference>
<dbReference type="NCBIfam" id="TIGR00231">
    <property type="entry name" value="small_GTP"/>
    <property type="match status" value="1"/>
</dbReference>
<gene>
    <name evidence="4" type="ORF">B0T20DRAFT_452982</name>
</gene>
<dbReference type="EMBL" id="JAUTDP010000006">
    <property type="protein sequence ID" value="KAK3398176.1"/>
    <property type="molecule type" value="Genomic_DNA"/>
</dbReference>
<keyword evidence="5" id="KW-1185">Reference proteome</keyword>
<dbReference type="SUPFAM" id="SSF52540">
    <property type="entry name" value="P-loop containing nucleoside triphosphate hydrolases"/>
    <property type="match status" value="1"/>
</dbReference>
<sequence length="455" mass="46526">MSSSLEAKIVVLGSQGVGKTSLVTRFCKGAFNPAQITSTVGASMMTKRVIDADTDTVVRLQIWDTAGQERFRSISRLYYRGANACILCYSITDAASFAEMGMWLTELRRNLPHDIVLHVVGTKADIVARDPSKREVPFERCIAYVAENLNPGVGSTPPPTAATPLGLPGLPAGGGLTLGSGGLGGWTGTGTRDNARDTTTTTLLPPPTTTEKPERSSGLGGLSGLGGIRLRGGEAPTTAAGEGSHTTTTATGTGGGGGPQPRPQRPRGLGFQSTEPRSPSSKRSSGFWGQEVGWDACHEISAESGEGVEEVFRVVTRKLVEQNRKMQQALLAAAATATPGIFTPGASLFGPASGYHDGLLTPGPGGAGGAGGAGVNGNAGNGAPGYFDINPRATFRVGRDRRSWLFSPAILTPGILLPGGGGGQDGSSSGGGGQGVDVSQEYGGEDGRGKKGKCC</sequence>
<feature type="compositionally biased region" description="Low complexity" evidence="3">
    <location>
        <begin position="189"/>
        <end position="203"/>
    </location>
</feature>
<feature type="region of interest" description="Disordered" evidence="3">
    <location>
        <begin position="183"/>
        <end position="288"/>
    </location>
</feature>
<evidence type="ECO:0000256" key="2">
    <source>
        <dbReference type="ARBA" id="ARBA00023134"/>
    </source>
</evidence>
<dbReference type="FunFam" id="3.40.50.300:FF:001447">
    <property type="entry name" value="Ras-related protein Rab-1B"/>
    <property type="match status" value="1"/>
</dbReference>
<keyword evidence="2" id="KW-0342">GTP-binding</keyword>
<reference evidence="4" key="1">
    <citation type="journal article" date="2023" name="Mol. Phylogenet. Evol.">
        <title>Genome-scale phylogeny and comparative genomics of the fungal order Sordariales.</title>
        <authorList>
            <person name="Hensen N."/>
            <person name="Bonometti L."/>
            <person name="Westerberg I."/>
            <person name="Brannstrom I.O."/>
            <person name="Guillou S."/>
            <person name="Cros-Aarteil S."/>
            <person name="Calhoun S."/>
            <person name="Haridas S."/>
            <person name="Kuo A."/>
            <person name="Mondo S."/>
            <person name="Pangilinan J."/>
            <person name="Riley R."/>
            <person name="LaButti K."/>
            <person name="Andreopoulos B."/>
            <person name="Lipzen A."/>
            <person name="Chen C."/>
            <person name="Yan M."/>
            <person name="Daum C."/>
            <person name="Ng V."/>
            <person name="Clum A."/>
            <person name="Steindorff A."/>
            <person name="Ohm R.A."/>
            <person name="Martin F."/>
            <person name="Silar P."/>
            <person name="Natvig D.O."/>
            <person name="Lalanne C."/>
            <person name="Gautier V."/>
            <person name="Ament-Velasquez S.L."/>
            <person name="Kruys A."/>
            <person name="Hutchinson M.I."/>
            <person name="Powell A.J."/>
            <person name="Barry K."/>
            <person name="Miller A.N."/>
            <person name="Grigoriev I.V."/>
            <person name="Debuchy R."/>
            <person name="Gladieux P."/>
            <person name="Hiltunen Thoren M."/>
            <person name="Johannesson H."/>
        </authorList>
    </citation>
    <scope>NUCLEOTIDE SEQUENCE</scope>
    <source>
        <strain evidence="4">FGSC 1904</strain>
    </source>
</reference>
<protein>
    <submittedName>
        <fullName evidence="4">P-loop containing nucleoside triphosphate hydrolase protein</fullName>
    </submittedName>
</protein>
<dbReference type="GO" id="GO:0003924">
    <property type="term" value="F:GTPase activity"/>
    <property type="evidence" value="ECO:0007669"/>
    <property type="project" value="InterPro"/>
</dbReference>
<organism evidence="4 5">
    <name type="scientific">Sordaria brevicollis</name>
    <dbReference type="NCBI Taxonomy" id="83679"/>
    <lineage>
        <taxon>Eukaryota</taxon>
        <taxon>Fungi</taxon>
        <taxon>Dikarya</taxon>
        <taxon>Ascomycota</taxon>
        <taxon>Pezizomycotina</taxon>
        <taxon>Sordariomycetes</taxon>
        <taxon>Sordariomycetidae</taxon>
        <taxon>Sordariales</taxon>
        <taxon>Sordariaceae</taxon>
        <taxon>Sordaria</taxon>
    </lineage>
</organism>
<dbReference type="InterPro" id="IPR001806">
    <property type="entry name" value="Small_GTPase"/>
</dbReference>
<reference evidence="4" key="2">
    <citation type="submission" date="2023-07" db="EMBL/GenBank/DDBJ databases">
        <authorList>
            <consortium name="Lawrence Berkeley National Laboratory"/>
            <person name="Haridas S."/>
            <person name="Hensen N."/>
            <person name="Bonometti L."/>
            <person name="Westerberg I."/>
            <person name="Brannstrom I.O."/>
            <person name="Guillou S."/>
            <person name="Cros-Aarteil S."/>
            <person name="Calhoun S."/>
            <person name="Kuo A."/>
            <person name="Mondo S."/>
            <person name="Pangilinan J."/>
            <person name="Riley R."/>
            <person name="LaButti K."/>
            <person name="Andreopoulos B."/>
            <person name="Lipzen A."/>
            <person name="Chen C."/>
            <person name="Yanf M."/>
            <person name="Daum C."/>
            <person name="Ng V."/>
            <person name="Clum A."/>
            <person name="Steindorff A."/>
            <person name="Ohm R."/>
            <person name="Martin F."/>
            <person name="Silar P."/>
            <person name="Natvig D."/>
            <person name="Lalanne C."/>
            <person name="Gautier V."/>
            <person name="Ament-velasquez S.L."/>
            <person name="Kruys A."/>
            <person name="Hutchinson M.I."/>
            <person name="Powell A.J."/>
            <person name="Barry K."/>
            <person name="Miller A.N."/>
            <person name="Grigoriev I.V."/>
            <person name="Debuchy R."/>
            <person name="Gladieux P."/>
            <person name="Thoren M.H."/>
            <person name="Johannesson H."/>
        </authorList>
    </citation>
    <scope>NUCLEOTIDE SEQUENCE</scope>
    <source>
        <strain evidence="4">FGSC 1904</strain>
    </source>
</reference>
<feature type="compositionally biased region" description="Gly residues" evidence="3">
    <location>
        <begin position="218"/>
        <end position="230"/>
    </location>
</feature>
<dbReference type="Proteomes" id="UP001281003">
    <property type="component" value="Unassembled WGS sequence"/>
</dbReference>
<evidence type="ECO:0000256" key="1">
    <source>
        <dbReference type="ARBA" id="ARBA00022741"/>
    </source>
</evidence>
<dbReference type="CDD" id="cd00154">
    <property type="entry name" value="Rab"/>
    <property type="match status" value="1"/>
</dbReference>
<dbReference type="PRINTS" id="PR00449">
    <property type="entry name" value="RASTRNSFRMNG"/>
</dbReference>
<name>A0AAE0PDU8_SORBR</name>
<dbReference type="PANTHER" id="PTHR24073">
    <property type="entry name" value="DRAB5-RELATED"/>
    <property type="match status" value="1"/>
</dbReference>